<comment type="caution">
    <text evidence="2">The sequence shown here is derived from an EMBL/GenBank/DDBJ whole genome shotgun (WGS) entry which is preliminary data.</text>
</comment>
<feature type="region of interest" description="Disordered" evidence="1">
    <location>
        <begin position="61"/>
        <end position="186"/>
    </location>
</feature>
<dbReference type="RefSeq" id="WP_004622461.1">
    <property type="nucleotide sequence ID" value="NZ_ACXX02000020.1"/>
</dbReference>
<feature type="compositionally biased region" description="Polar residues" evidence="1">
    <location>
        <begin position="61"/>
        <end position="93"/>
    </location>
</feature>
<sequence length="186" mass="19626">MKKKPMKWLVVTGLGIICIILIAAIATKFKMEDTKDIAASSSSVQVNPTVVTPSEALTTEKNIVIQDDSNPSERTSAKTPNTAVSSGTKQTIQPDPVKPKIPTISKPKVQENVTPKAPDSVKKPASKQPGAAKNSTSNKSEPKGGEKKDGKIYVPGFGWVKDNGGGVKQEIVGSDGDINKQVGSMD</sequence>
<evidence type="ECO:0000256" key="1">
    <source>
        <dbReference type="SAM" id="MobiDB-lite"/>
    </source>
</evidence>
<dbReference type="OrthoDB" id="2666372at2"/>
<reference evidence="2" key="1">
    <citation type="submission" date="2009-07" db="EMBL/GenBank/DDBJ databases">
        <authorList>
            <consortium name="US DOE Joint Genome Institute (JGI-PGF)"/>
            <person name="Lucas S."/>
            <person name="Copeland A."/>
            <person name="Lapidus A."/>
            <person name="Glavina del Rio T."/>
            <person name="Tice H."/>
            <person name="Bruce D."/>
            <person name="Goodwin L."/>
            <person name="Pitluck S."/>
            <person name="Larimer F."/>
            <person name="Land M.L."/>
            <person name="Mouttaki H."/>
            <person name="He Z."/>
            <person name="Zhou J."/>
            <person name="Hemme C.L."/>
        </authorList>
    </citation>
    <scope>NUCLEOTIDE SEQUENCE</scope>
    <source>
        <strain evidence="2">DSM 2782</strain>
    </source>
</reference>
<proteinExistence type="predicted"/>
<dbReference type="EMBL" id="ACXX02000020">
    <property type="protein sequence ID" value="EGD45790.1"/>
    <property type="molecule type" value="Genomic_DNA"/>
</dbReference>
<organism evidence="2 3">
    <name type="scientific">Ruminiclostridium papyrosolvens DSM 2782</name>
    <dbReference type="NCBI Taxonomy" id="588581"/>
    <lineage>
        <taxon>Bacteria</taxon>
        <taxon>Bacillati</taxon>
        <taxon>Bacillota</taxon>
        <taxon>Clostridia</taxon>
        <taxon>Eubacteriales</taxon>
        <taxon>Oscillospiraceae</taxon>
        <taxon>Ruminiclostridium</taxon>
    </lineage>
</organism>
<dbReference type="Pfam" id="PF20187">
    <property type="entry name" value="DUF6550"/>
    <property type="match status" value="1"/>
</dbReference>
<dbReference type="Proteomes" id="UP000003860">
    <property type="component" value="Unassembled WGS sequence"/>
</dbReference>
<dbReference type="AlphaFoldDB" id="F1TIH3"/>
<name>F1TIH3_9FIRM</name>
<gene>
    <name evidence="2" type="ORF">Cpap_0157</name>
</gene>
<dbReference type="InterPro" id="IPR046680">
    <property type="entry name" value="DUF6550"/>
</dbReference>
<evidence type="ECO:0000313" key="2">
    <source>
        <dbReference type="EMBL" id="EGD45790.1"/>
    </source>
</evidence>
<accession>F1TIH3</accession>
<dbReference type="STRING" id="588581.Cpap_0157"/>
<dbReference type="eggNOG" id="ENOG502ZG82">
    <property type="taxonomic scope" value="Bacteria"/>
</dbReference>
<protein>
    <submittedName>
        <fullName evidence="2">Uncharacterized protein</fullName>
    </submittedName>
</protein>
<keyword evidence="3" id="KW-1185">Reference proteome</keyword>
<feature type="compositionally biased region" description="Basic and acidic residues" evidence="1">
    <location>
        <begin position="140"/>
        <end position="151"/>
    </location>
</feature>
<reference evidence="2" key="2">
    <citation type="submission" date="2011-01" db="EMBL/GenBank/DDBJ databases">
        <title>The Non-contiguous Finished genome of Clostridium papyrosolvens.</title>
        <authorList>
            <person name="Lucas S."/>
            <person name="Copeland A."/>
            <person name="Lapidus A."/>
            <person name="Cheng J.-F."/>
            <person name="Goodwin L."/>
            <person name="Pitluck S."/>
            <person name="Misra M."/>
            <person name="Chertkov O."/>
            <person name="Detter J.C."/>
            <person name="Han C."/>
            <person name="Tapia R."/>
            <person name="Land M."/>
            <person name="Hauser L."/>
            <person name="Kyrpides N."/>
            <person name="Ivanova N."/>
            <person name="Pagani I."/>
            <person name="Mouttaki H."/>
            <person name="He Z."/>
            <person name="Zhou J."/>
            <person name="Hemme C.L."/>
            <person name="Woyke T."/>
        </authorList>
    </citation>
    <scope>NUCLEOTIDE SEQUENCE [LARGE SCALE GENOMIC DNA]</scope>
    <source>
        <strain evidence="2">DSM 2782</strain>
    </source>
</reference>
<evidence type="ECO:0000313" key="3">
    <source>
        <dbReference type="Proteomes" id="UP000003860"/>
    </source>
</evidence>